<evidence type="ECO:0000259" key="9">
    <source>
        <dbReference type="Pfam" id="PF06155"/>
    </source>
</evidence>
<dbReference type="SUPFAM" id="SSF51197">
    <property type="entry name" value="Clavaminate synthase-like"/>
    <property type="match status" value="1"/>
</dbReference>
<feature type="domain" description="TauD/TfdA-like" evidence="8">
    <location>
        <begin position="199"/>
        <end position="471"/>
    </location>
</feature>
<dbReference type="EMBL" id="SDIL01000145">
    <property type="protein sequence ID" value="RXK35297.1"/>
    <property type="molecule type" value="Genomic_DNA"/>
</dbReference>
<evidence type="ECO:0000256" key="4">
    <source>
        <dbReference type="ARBA" id="ARBA00022964"/>
    </source>
</evidence>
<name>A0A4Q1BB71_TREME</name>
<dbReference type="PANTHER" id="PTHR10696:SF25">
    <property type="entry name" value="OXIDOREDUCTASE AIM17-RELATED"/>
    <property type="match status" value="1"/>
</dbReference>
<feature type="region of interest" description="Disordered" evidence="7">
    <location>
        <begin position="378"/>
        <end position="407"/>
    </location>
</feature>
<dbReference type="InParanoid" id="A0A4Q1BB71"/>
<dbReference type="VEuPathDB" id="FungiDB:TREMEDRAFT_59346"/>
<keyword evidence="5" id="KW-0560">Oxidoreductase</keyword>
<dbReference type="Pfam" id="PF02668">
    <property type="entry name" value="TauD"/>
    <property type="match status" value="1"/>
</dbReference>
<evidence type="ECO:0000256" key="5">
    <source>
        <dbReference type="ARBA" id="ARBA00023002"/>
    </source>
</evidence>
<dbReference type="Gene3D" id="3.60.130.10">
    <property type="entry name" value="Clavaminate synthase-like"/>
    <property type="match status" value="1"/>
</dbReference>
<dbReference type="Gene3D" id="3.30.2020.30">
    <property type="match status" value="1"/>
</dbReference>
<evidence type="ECO:0000256" key="1">
    <source>
        <dbReference type="ARBA" id="ARBA00001954"/>
    </source>
</evidence>
<evidence type="ECO:0008006" key="12">
    <source>
        <dbReference type="Google" id="ProtNLM"/>
    </source>
</evidence>
<dbReference type="PANTHER" id="PTHR10696">
    <property type="entry name" value="GAMMA-BUTYROBETAINE HYDROXYLASE-RELATED"/>
    <property type="match status" value="1"/>
</dbReference>
<dbReference type="InterPro" id="IPR038492">
    <property type="entry name" value="GBBH-like_N_sf"/>
</dbReference>
<gene>
    <name evidence="10" type="ORF">M231_07436</name>
</gene>
<keyword evidence="3" id="KW-0479">Metal-binding</keyword>
<dbReference type="STRING" id="5217.A0A4Q1BB71"/>
<evidence type="ECO:0000256" key="6">
    <source>
        <dbReference type="ARBA" id="ARBA00023004"/>
    </source>
</evidence>
<evidence type="ECO:0000313" key="10">
    <source>
        <dbReference type="EMBL" id="RXK35297.1"/>
    </source>
</evidence>
<keyword evidence="6" id="KW-0408">Iron</keyword>
<dbReference type="OrthoDB" id="406634at2759"/>
<dbReference type="GO" id="GO:0046872">
    <property type="term" value="F:metal ion binding"/>
    <property type="evidence" value="ECO:0007669"/>
    <property type="project" value="UniProtKB-KW"/>
</dbReference>
<feature type="compositionally biased region" description="Polar residues" evidence="7">
    <location>
        <begin position="95"/>
        <end position="106"/>
    </location>
</feature>
<reference evidence="10 11" key="1">
    <citation type="submission" date="2016-06" db="EMBL/GenBank/DDBJ databases">
        <title>Evolution of pathogenesis and genome organization in the Tremellales.</title>
        <authorList>
            <person name="Cuomo C."/>
            <person name="Litvintseva A."/>
            <person name="Heitman J."/>
            <person name="Chen Y."/>
            <person name="Sun S."/>
            <person name="Springer D."/>
            <person name="Dromer F."/>
            <person name="Young S."/>
            <person name="Zeng Q."/>
            <person name="Chapman S."/>
            <person name="Gujja S."/>
            <person name="Saif S."/>
            <person name="Birren B."/>
        </authorList>
    </citation>
    <scope>NUCLEOTIDE SEQUENCE [LARGE SCALE GENOMIC DNA]</scope>
    <source>
        <strain evidence="10 11">ATCC 28783</strain>
    </source>
</reference>
<dbReference type="GO" id="GO:0016706">
    <property type="term" value="F:2-oxoglutarate-dependent dioxygenase activity"/>
    <property type="evidence" value="ECO:0007669"/>
    <property type="project" value="UniProtKB-ARBA"/>
</dbReference>
<dbReference type="InterPro" id="IPR050411">
    <property type="entry name" value="AlphaKG_dependent_hydroxylases"/>
</dbReference>
<feature type="domain" description="Gamma-butyrobetaine hydroxylase-like N-terminal" evidence="9">
    <location>
        <begin position="71"/>
        <end position="134"/>
    </location>
</feature>
<dbReference type="Pfam" id="PF06155">
    <property type="entry name" value="GBBH-like_N"/>
    <property type="match status" value="1"/>
</dbReference>
<comment type="similarity">
    <text evidence="2">Belongs to the gamma-BBH/TMLD family.</text>
</comment>
<dbReference type="InterPro" id="IPR042098">
    <property type="entry name" value="TauD-like_sf"/>
</dbReference>
<evidence type="ECO:0000256" key="3">
    <source>
        <dbReference type="ARBA" id="ARBA00022723"/>
    </source>
</evidence>
<dbReference type="InterPro" id="IPR003819">
    <property type="entry name" value="TauD/TfdA-like"/>
</dbReference>
<dbReference type="OMA" id="GRHIIQC"/>
<comment type="cofactor">
    <cofactor evidence="1">
        <name>Fe(2+)</name>
        <dbReference type="ChEBI" id="CHEBI:29033"/>
    </cofactor>
</comment>
<feature type="compositionally biased region" description="Basic and acidic residues" evidence="7">
    <location>
        <begin position="394"/>
        <end position="407"/>
    </location>
</feature>
<dbReference type="Proteomes" id="UP000289152">
    <property type="component" value="Unassembled WGS sequence"/>
</dbReference>
<dbReference type="GO" id="GO:0005739">
    <property type="term" value="C:mitochondrion"/>
    <property type="evidence" value="ECO:0007669"/>
    <property type="project" value="TreeGrafter"/>
</dbReference>
<evidence type="ECO:0000256" key="7">
    <source>
        <dbReference type="SAM" id="MobiDB-lite"/>
    </source>
</evidence>
<dbReference type="GO" id="GO:0045329">
    <property type="term" value="P:carnitine biosynthetic process"/>
    <property type="evidence" value="ECO:0007669"/>
    <property type="project" value="TreeGrafter"/>
</dbReference>
<proteinExistence type="inferred from homology"/>
<feature type="compositionally biased region" description="Low complexity" evidence="7">
    <location>
        <begin position="378"/>
        <end position="392"/>
    </location>
</feature>
<comment type="caution">
    <text evidence="10">The sequence shown here is derived from an EMBL/GenBank/DDBJ whole genome shotgun (WGS) entry which is preliminary data.</text>
</comment>
<dbReference type="AlphaFoldDB" id="A0A4Q1BB71"/>
<accession>A0A4Q1BB71</accession>
<evidence type="ECO:0000256" key="2">
    <source>
        <dbReference type="ARBA" id="ARBA00008654"/>
    </source>
</evidence>
<protein>
    <recommendedName>
        <fullName evidence="12">TauD/TfdA-like domain-containing protein</fullName>
    </recommendedName>
</protein>
<evidence type="ECO:0000313" key="11">
    <source>
        <dbReference type="Proteomes" id="UP000289152"/>
    </source>
</evidence>
<sequence length="511" mass="57244">MYNTSQVLAPSLLGRANVTSLLTDSVFLFPPPDSTPASAQTSPHDPSTTLAFSSISIEIHPTCLLIDDGHNRAPISFSRLRDACSCPQCKHPSTRQKTLTPGTSHHLSQLPPSVLQPSSQLIKLEWRDGHVSSFSPSDLSALLQPPGREAQSVYLTSTLRRRTWDRENLVNESDHLRISSADLLPAGIVNEEVLLKMLEQVQIWGLVILTGVPTDKTDNKECELRRVAEMIGEIRNTFYGETWDVKNVADARNVAYTNFNLGLHMDLLYFSSPPRFQLLHCLRSRVQGGESYFVDSFRALSHPSLSTHYHTLTQDLTYEYDNDGHYLQCSHPILPSSPTSALTDLRAAVNWSPPFQARPSALTPPLISSKIPFGSSASSLSHLSSSKTDTSSEQQDRQTKEGQEKVDGGLMAMIQKEEDFYSALSTWEQVLSLPELKYSFLLSEGDLVLFDNRRVLHARTAFRDYTPEERRSKGVEVKEGETSRWLKGCYIDGDVVWDKLVTLNKKLRDRT</sequence>
<organism evidence="10 11">
    <name type="scientific">Tremella mesenterica</name>
    <name type="common">Jelly fungus</name>
    <dbReference type="NCBI Taxonomy" id="5217"/>
    <lineage>
        <taxon>Eukaryota</taxon>
        <taxon>Fungi</taxon>
        <taxon>Dikarya</taxon>
        <taxon>Basidiomycota</taxon>
        <taxon>Agaricomycotina</taxon>
        <taxon>Tremellomycetes</taxon>
        <taxon>Tremellales</taxon>
        <taxon>Tremellaceae</taxon>
        <taxon>Tremella</taxon>
    </lineage>
</organism>
<dbReference type="InterPro" id="IPR010376">
    <property type="entry name" value="GBBH-like_N"/>
</dbReference>
<keyword evidence="4" id="KW-0223">Dioxygenase</keyword>
<evidence type="ECO:0000259" key="8">
    <source>
        <dbReference type="Pfam" id="PF02668"/>
    </source>
</evidence>
<feature type="region of interest" description="Disordered" evidence="7">
    <location>
        <begin position="90"/>
        <end position="113"/>
    </location>
</feature>
<keyword evidence="11" id="KW-1185">Reference proteome</keyword>